<keyword evidence="1" id="KW-0472">Membrane</keyword>
<keyword evidence="1" id="KW-0812">Transmembrane</keyword>
<gene>
    <name evidence="2" type="ORF">E6H04_10750</name>
</gene>
<sequence length="237" mass="24624">MGLYLAAALWAQDEGVPLRLLYDGFAPPLPYRWVRPPARLAAENQPPEAGAGSIALRAGSESEYASIGTGDGQAFVIFPPDAVAPSNNEAAARVTLTPLDPSTIGPPPEGTRIDGNAYRIAATYVASRRPAVLRRPVTVVLRYPTVGTGVLRFAVSGWIPLRTTNVHMALQDIAETDRLGIFAAAAPVGGPFAVLPGLPGGMAAVSGALGLILVIFILLRRRGASRRPAGVSSSSGP</sequence>
<comment type="caution">
    <text evidence="2">The sequence shown here is derived from an EMBL/GenBank/DDBJ whole genome shotgun (WGS) entry which is preliminary data.</text>
</comment>
<evidence type="ECO:0000256" key="1">
    <source>
        <dbReference type="SAM" id="Phobius"/>
    </source>
</evidence>
<evidence type="ECO:0000313" key="3">
    <source>
        <dbReference type="Proteomes" id="UP000320048"/>
    </source>
</evidence>
<dbReference type="EMBL" id="VBAO01000294">
    <property type="protein sequence ID" value="TMI79334.1"/>
    <property type="molecule type" value="Genomic_DNA"/>
</dbReference>
<reference evidence="2 3" key="1">
    <citation type="journal article" date="2019" name="Nat. Microbiol.">
        <title>Mediterranean grassland soil C-N compound turnover is dependent on rainfall and depth, and is mediated by genomically divergent microorganisms.</title>
        <authorList>
            <person name="Diamond S."/>
            <person name="Andeer P.F."/>
            <person name="Li Z."/>
            <person name="Crits-Christoph A."/>
            <person name="Burstein D."/>
            <person name="Anantharaman K."/>
            <person name="Lane K.R."/>
            <person name="Thomas B.C."/>
            <person name="Pan C."/>
            <person name="Northen T.R."/>
            <person name="Banfield J.F."/>
        </authorList>
    </citation>
    <scope>NUCLEOTIDE SEQUENCE [LARGE SCALE GENOMIC DNA]</scope>
    <source>
        <strain evidence="2">NP_7</strain>
    </source>
</reference>
<keyword evidence="1" id="KW-1133">Transmembrane helix</keyword>
<organism evidence="2 3">
    <name type="scientific">Candidatus Segetimicrobium genomatis</name>
    <dbReference type="NCBI Taxonomy" id="2569760"/>
    <lineage>
        <taxon>Bacteria</taxon>
        <taxon>Bacillati</taxon>
        <taxon>Candidatus Sysuimicrobiota</taxon>
        <taxon>Candidatus Sysuimicrobiia</taxon>
        <taxon>Candidatus Sysuimicrobiales</taxon>
        <taxon>Candidatus Segetimicrobiaceae</taxon>
        <taxon>Candidatus Segetimicrobium</taxon>
    </lineage>
</organism>
<proteinExistence type="predicted"/>
<name>A0A537J6Y6_9BACT</name>
<evidence type="ECO:0000313" key="2">
    <source>
        <dbReference type="EMBL" id="TMI79334.1"/>
    </source>
</evidence>
<feature type="transmembrane region" description="Helical" evidence="1">
    <location>
        <begin position="201"/>
        <end position="219"/>
    </location>
</feature>
<protein>
    <submittedName>
        <fullName evidence="2">Uncharacterized protein</fullName>
    </submittedName>
</protein>
<dbReference type="AlphaFoldDB" id="A0A537J6Y6"/>
<accession>A0A537J6Y6</accession>
<dbReference type="Proteomes" id="UP000320048">
    <property type="component" value="Unassembled WGS sequence"/>
</dbReference>